<evidence type="ECO:0000313" key="1">
    <source>
        <dbReference type="EMBL" id="MBF7126628.1"/>
    </source>
</evidence>
<proteinExistence type="predicted"/>
<evidence type="ECO:0000313" key="2">
    <source>
        <dbReference type="Proteomes" id="UP000743107"/>
    </source>
</evidence>
<organism evidence="1 2">
    <name type="scientific">Pediococcus pentosaceus</name>
    <dbReference type="NCBI Taxonomy" id="1255"/>
    <lineage>
        <taxon>Bacteria</taxon>
        <taxon>Bacillati</taxon>
        <taxon>Bacillota</taxon>
        <taxon>Bacilli</taxon>
        <taxon>Lactobacillales</taxon>
        <taxon>Lactobacillaceae</taxon>
        <taxon>Pediococcus</taxon>
    </lineage>
</organism>
<accession>A0AA40X7U2</accession>
<dbReference type="Proteomes" id="UP000743107">
    <property type="component" value="Unassembled WGS sequence"/>
</dbReference>
<gene>
    <name evidence="1" type="ORF">ITQ97_02095</name>
</gene>
<dbReference type="Pfam" id="PF07751">
    <property type="entry name" value="Abi_2"/>
    <property type="match status" value="1"/>
</dbReference>
<reference evidence="1" key="1">
    <citation type="submission" date="2020-11" db="EMBL/GenBank/DDBJ databases">
        <title>Antibiotic susceptibility profiles of Pediococcus pentosaceus from various origins and their implications for the safety assessment of strains with food-technology applications.</title>
        <authorList>
            <person name="Shani N."/>
            <person name="Oberhaensli S."/>
            <person name="Arias E."/>
        </authorList>
    </citation>
    <scope>NUCLEOTIDE SEQUENCE</scope>
    <source>
        <strain evidence="1">FAM 19164</strain>
    </source>
</reference>
<comment type="caution">
    <text evidence="1">The sequence shown here is derived from an EMBL/GenBank/DDBJ whole genome shotgun (WGS) entry which is preliminary data.</text>
</comment>
<name>A0AA40X7U2_PEDPE</name>
<dbReference type="EMBL" id="JADOFV010000001">
    <property type="protein sequence ID" value="MBF7126628.1"/>
    <property type="molecule type" value="Genomic_DNA"/>
</dbReference>
<sequence>MTSFHSYKNLYSYLTKNKLEITDYDFFKKHIQNYSYYELINVFQEKTAINDLDLNFSTIVNMYEIQRELKDIIFKYILRFESKFEEVLGHALGEKYGADVTKIISEDVFVSNNINYKKEEVKFYKKQLYNTNLSPTKFYKENKECVPPWIFTRNLTITPLVTFYRLTSVKEKVVAIMLYDIEDGYVINEKILNYFDWALEIIATYRNIIAHGTNLILNSSINNYTISNNIFNLFFGENFLADDAFKNNRNTSSFITFVAALGMVLPIEQRIQMTSELQSFIDIKIETHYEDLHLYFQLLSCPINLKNELSKISNFITIKPL</sequence>
<dbReference type="AlphaFoldDB" id="A0AA40X7U2"/>
<dbReference type="InterPro" id="IPR011664">
    <property type="entry name" value="Abi_system_AbiD/AbiF-like"/>
</dbReference>
<dbReference type="RefSeq" id="WP_195751827.1">
    <property type="nucleotide sequence ID" value="NZ_JADOFV010000001.1"/>
</dbReference>
<protein>
    <submittedName>
        <fullName evidence="1">Abi family protein</fullName>
    </submittedName>
</protein>